<sequence length="82" mass="9353">MMIDLIVIAALIIIGLLISKNHPERIWLVLAIAFMGLALINFLSVYLSKDNWDLAMYAVSFYSLVLGLIFLIVFLVKKRKLK</sequence>
<evidence type="ECO:0000313" key="3">
    <source>
        <dbReference type="Proteomes" id="UP000009320"/>
    </source>
</evidence>
<dbReference type="Proteomes" id="UP000009320">
    <property type="component" value="Unassembled WGS sequence"/>
</dbReference>
<evidence type="ECO:0000256" key="1">
    <source>
        <dbReference type="SAM" id="Phobius"/>
    </source>
</evidence>
<name>I7L520_9LACO</name>
<keyword evidence="1" id="KW-0472">Membrane</keyword>
<evidence type="ECO:0000313" key="2">
    <source>
        <dbReference type="EMBL" id="CCI81142.1"/>
    </source>
</evidence>
<keyword evidence="3" id="KW-1185">Reference proteome</keyword>
<feature type="transmembrane region" description="Helical" evidence="1">
    <location>
        <begin position="28"/>
        <end position="48"/>
    </location>
</feature>
<reference evidence="2 3" key="1">
    <citation type="submission" date="2012-06" db="EMBL/GenBank/DDBJ databases">
        <title>Draft Genome Sequence of Lactobacillus hominis Strain CRBIP 24.179T, isolated from human intestine.</title>
        <authorList>
            <person name="Cousin S."/>
            <person name="Ma L."/>
            <person name="Bizet C."/>
            <person name="Loux V."/>
            <person name="Bouchier C."/>
            <person name="Clermont D."/>
            <person name="Creno S."/>
        </authorList>
    </citation>
    <scope>NUCLEOTIDE SEQUENCE [LARGE SCALE GENOMIC DNA]</scope>
    <source>
        <strain evidence="3">CRBIP 24.179T</strain>
    </source>
</reference>
<gene>
    <name evidence="2" type="ORF">BN55_06180</name>
</gene>
<comment type="caution">
    <text evidence="2">The sequence shown here is derived from an EMBL/GenBank/DDBJ whole genome shotgun (WGS) entry which is preliminary data.</text>
</comment>
<accession>I7L520</accession>
<dbReference type="PATRIC" id="fig|1423758.3.peg.1439"/>
<feature type="transmembrane region" description="Helical" evidence="1">
    <location>
        <begin position="6"/>
        <end position="21"/>
    </location>
</feature>
<keyword evidence="1" id="KW-1133">Transmembrane helix</keyword>
<dbReference type="STRING" id="1423758.FC41_GL001423"/>
<proteinExistence type="predicted"/>
<keyword evidence="1" id="KW-0812">Transmembrane</keyword>
<dbReference type="GeneID" id="82846419"/>
<feature type="transmembrane region" description="Helical" evidence="1">
    <location>
        <begin position="54"/>
        <end position="76"/>
    </location>
</feature>
<dbReference type="AlphaFoldDB" id="I7L520"/>
<dbReference type="RefSeq" id="WP_008469783.1">
    <property type="nucleotide sequence ID" value="NZ_AYZP01000003.1"/>
</dbReference>
<dbReference type="eggNOG" id="ENOG5030BC9">
    <property type="taxonomic scope" value="Bacteria"/>
</dbReference>
<dbReference type="EMBL" id="CAKE01000002">
    <property type="protein sequence ID" value="CCI81142.1"/>
    <property type="molecule type" value="Genomic_DNA"/>
</dbReference>
<organism evidence="2 3">
    <name type="scientific">Lactobacillus hominis DSM 23910 = CRBIP 24.179</name>
    <dbReference type="NCBI Taxonomy" id="1423758"/>
    <lineage>
        <taxon>Bacteria</taxon>
        <taxon>Bacillati</taxon>
        <taxon>Bacillota</taxon>
        <taxon>Bacilli</taxon>
        <taxon>Lactobacillales</taxon>
        <taxon>Lactobacillaceae</taxon>
        <taxon>Lactobacillus</taxon>
    </lineage>
</organism>
<protein>
    <submittedName>
        <fullName evidence="2">Uncharacterized protein</fullName>
    </submittedName>
</protein>